<name>A0A1X0RJA5_RHIZD</name>
<reference evidence="1" key="1">
    <citation type="journal article" date="2016" name="Proc. Natl. Acad. Sci. U.S.A.">
        <title>Lipid metabolic changes in an early divergent fungus govern the establishment of a mutualistic symbiosis with endobacteria.</title>
        <authorList>
            <person name="Lastovetsky O.A."/>
            <person name="Gaspar M.L."/>
            <person name="Mondo S.J."/>
            <person name="LaButti K.M."/>
            <person name="Sandor L."/>
            <person name="Grigoriev I.V."/>
            <person name="Henry S.A."/>
            <person name="Pawlowska T.E."/>
        </authorList>
    </citation>
    <scope>NUCLEOTIDE SEQUENCE [LARGE SCALE GENOMIC DNA]</scope>
    <source>
        <strain evidence="1">ATCC 52814</strain>
    </source>
</reference>
<organism evidence="1">
    <name type="scientific">Rhizopus microsporus var. microsporus</name>
    <dbReference type="NCBI Taxonomy" id="86635"/>
    <lineage>
        <taxon>Eukaryota</taxon>
        <taxon>Fungi</taxon>
        <taxon>Fungi incertae sedis</taxon>
        <taxon>Mucoromycota</taxon>
        <taxon>Mucoromycotina</taxon>
        <taxon>Mucoromycetes</taxon>
        <taxon>Mucorales</taxon>
        <taxon>Mucorineae</taxon>
        <taxon>Rhizopodaceae</taxon>
        <taxon>Rhizopus</taxon>
    </lineage>
</organism>
<gene>
    <name evidence="1" type="ORF">BCV72DRAFT_196610</name>
</gene>
<dbReference type="AlphaFoldDB" id="A0A1X0RJA5"/>
<evidence type="ECO:0000313" key="1">
    <source>
        <dbReference type="EMBL" id="ORE12163.1"/>
    </source>
</evidence>
<dbReference type="EMBL" id="KV921853">
    <property type="protein sequence ID" value="ORE12163.1"/>
    <property type="molecule type" value="Genomic_DNA"/>
</dbReference>
<accession>A0A1X0RJA5</accession>
<proteinExistence type="predicted"/>
<dbReference type="VEuPathDB" id="FungiDB:BCV72DRAFT_196610"/>
<dbReference type="Proteomes" id="UP000242414">
    <property type="component" value="Unassembled WGS sequence"/>
</dbReference>
<dbReference type="OrthoDB" id="2286555at2759"/>
<protein>
    <submittedName>
        <fullName evidence="1">Uncharacterized protein</fullName>
    </submittedName>
</protein>
<sequence length="210" mass="24026">METLESSEPSIYIGLSEEDKMLLKRVIKSGDKGSNTDNMMDEILSEQLRLSNLRMKGSDTYKMLDILRYMIDSIDQYNERDSELTAYRHFAKLLDCLFRETNLMLDGEPACIAAKEEIIATHSLYPSAEGNALSTCSIRKIDAIIATEVKKERVELSTNEWKKNNVSLAIAFKQQSKNLRSNLSILNQLERKFNIQTKNILAIDFLGKYL</sequence>